<evidence type="ECO:0000313" key="1">
    <source>
        <dbReference type="EMBL" id="RKD69529.1"/>
    </source>
</evidence>
<reference evidence="1 2" key="1">
    <citation type="submission" date="2018-09" db="EMBL/GenBank/DDBJ databases">
        <title>Genomic Encyclopedia of Archaeal and Bacterial Type Strains, Phase II (KMG-II): from individual species to whole genera.</title>
        <authorList>
            <person name="Goeker M."/>
        </authorList>
    </citation>
    <scope>NUCLEOTIDE SEQUENCE [LARGE SCALE GENOMIC DNA]</scope>
    <source>
        <strain evidence="1 2">DSM 17008</strain>
    </source>
</reference>
<dbReference type="EMBL" id="RAPK01000011">
    <property type="protein sequence ID" value="RKD69529.1"/>
    <property type="molecule type" value="Genomic_DNA"/>
</dbReference>
<protein>
    <recommendedName>
        <fullName evidence="3">Cof subfamily protein (Haloacid dehalogenase superfamily)/HAD superfamily hydrolase (TIGR01484 family)</fullName>
    </recommendedName>
</protein>
<dbReference type="InterPro" id="IPR000150">
    <property type="entry name" value="Cof"/>
</dbReference>
<name>A0A419UWM2_9BACL</name>
<dbReference type="AlphaFoldDB" id="A0A419UWM2"/>
<dbReference type="SFLD" id="SFLDG01140">
    <property type="entry name" value="C2.B:_Phosphomannomutase_and_P"/>
    <property type="match status" value="1"/>
</dbReference>
<dbReference type="SUPFAM" id="SSF56784">
    <property type="entry name" value="HAD-like"/>
    <property type="match status" value="1"/>
</dbReference>
<dbReference type="Gene3D" id="3.30.1240.10">
    <property type="match status" value="1"/>
</dbReference>
<dbReference type="Gene3D" id="3.40.50.1000">
    <property type="entry name" value="HAD superfamily/HAD-like"/>
    <property type="match status" value="1"/>
</dbReference>
<dbReference type="GO" id="GO:0005829">
    <property type="term" value="C:cytosol"/>
    <property type="evidence" value="ECO:0007669"/>
    <property type="project" value="TreeGrafter"/>
</dbReference>
<dbReference type="SFLD" id="SFLDS00003">
    <property type="entry name" value="Haloacid_Dehalogenase"/>
    <property type="match status" value="1"/>
</dbReference>
<evidence type="ECO:0000313" key="2">
    <source>
        <dbReference type="Proteomes" id="UP000285120"/>
    </source>
</evidence>
<proteinExistence type="predicted"/>
<comment type="caution">
    <text evidence="1">The sequence shown here is derived from an EMBL/GenBank/DDBJ whole genome shotgun (WGS) entry which is preliminary data.</text>
</comment>
<dbReference type="PANTHER" id="PTHR10000:SF55">
    <property type="entry name" value="5-AMINO-6-(5-PHOSPHO-D-RIBITYLAMINO)URACIL PHOSPHATASE YCSE"/>
    <property type="match status" value="1"/>
</dbReference>
<evidence type="ECO:0008006" key="3">
    <source>
        <dbReference type="Google" id="ProtNLM"/>
    </source>
</evidence>
<dbReference type="GO" id="GO:0016791">
    <property type="term" value="F:phosphatase activity"/>
    <property type="evidence" value="ECO:0007669"/>
    <property type="project" value="TreeGrafter"/>
</dbReference>
<gene>
    <name evidence="1" type="ORF">ATL39_2949</name>
</gene>
<dbReference type="NCBIfam" id="TIGR00099">
    <property type="entry name" value="Cof-subfamily"/>
    <property type="match status" value="1"/>
</dbReference>
<dbReference type="Proteomes" id="UP000285120">
    <property type="component" value="Unassembled WGS sequence"/>
</dbReference>
<dbReference type="PANTHER" id="PTHR10000">
    <property type="entry name" value="PHOSPHOSERINE PHOSPHATASE"/>
    <property type="match status" value="1"/>
</dbReference>
<accession>A0A419UWM2</accession>
<dbReference type="NCBIfam" id="TIGR01484">
    <property type="entry name" value="HAD-SF-IIB"/>
    <property type="match status" value="1"/>
</dbReference>
<keyword evidence="2" id="KW-1185">Reference proteome</keyword>
<dbReference type="GO" id="GO:0000287">
    <property type="term" value="F:magnesium ion binding"/>
    <property type="evidence" value="ECO:0007669"/>
    <property type="project" value="TreeGrafter"/>
</dbReference>
<dbReference type="Pfam" id="PF08282">
    <property type="entry name" value="Hydrolase_3"/>
    <property type="match status" value="1"/>
</dbReference>
<dbReference type="InterPro" id="IPR036412">
    <property type="entry name" value="HAD-like_sf"/>
</dbReference>
<dbReference type="InterPro" id="IPR006379">
    <property type="entry name" value="HAD-SF_hydro_IIB"/>
</dbReference>
<dbReference type="InterPro" id="IPR023214">
    <property type="entry name" value="HAD_sf"/>
</dbReference>
<sequence>MKTKAIFLDMDGTVLDSQNKVSLTIKKVIDRLRSQGLYVFIATGRSAMEVKSLVPEGFEVDGIVASNGMEGHINDEILFEHSLPLDLVETIIAEARKKEVYYELFPYNAPRIMMAEDQAFIERAVEDPKPAEVEINEWLSRKQAVRQDIVWTETLPEQAGYSKFYFFSRTTGHIDEWKAELERLKEHTSFTTSTSSSHNVEVMSAGINKASGIKEMVERYNLSQEDTLAVGDSHNDLPMFEYVHHAVAMQNAADDIKAITDEVTEFTCDEDGVAAYLEHTFLKNKADHKA</sequence>
<organism evidence="1 2">
    <name type="scientific">Sinobaca qinghaiensis</name>
    <dbReference type="NCBI Taxonomy" id="342944"/>
    <lineage>
        <taxon>Bacteria</taxon>
        <taxon>Bacillati</taxon>
        <taxon>Bacillota</taxon>
        <taxon>Bacilli</taxon>
        <taxon>Bacillales</taxon>
        <taxon>Sporolactobacillaceae</taxon>
        <taxon>Sinobaca</taxon>
    </lineage>
</organism>
<dbReference type="RefSeq" id="WP_245961003.1">
    <property type="nucleotide sequence ID" value="NZ_RAPK01000011.1"/>
</dbReference>